<name>A0A2A6E343_9BACL</name>
<accession>A0A2A6E343</accession>
<organism evidence="3 4">
    <name type="scientific">Candidatus Reconcilbacillus cellulovorans</name>
    <dbReference type="NCBI Taxonomy" id="1906605"/>
    <lineage>
        <taxon>Bacteria</taxon>
        <taxon>Bacillati</taxon>
        <taxon>Bacillota</taxon>
        <taxon>Bacilli</taxon>
        <taxon>Bacillales</taxon>
        <taxon>Paenibacillaceae</taxon>
        <taxon>Candidatus Reconcilbacillus</taxon>
    </lineage>
</organism>
<dbReference type="Pfam" id="PF01969">
    <property type="entry name" value="Ni_insertion"/>
    <property type="match status" value="1"/>
</dbReference>
<dbReference type="PANTHER" id="PTHR36566:SF1">
    <property type="entry name" value="PYRIDINIUM-3,5-BISTHIOCARBOXYLIC ACID MONONUCLEOTIDE NICKEL INSERTION PROTEIN"/>
    <property type="match status" value="1"/>
</dbReference>
<comment type="caution">
    <text evidence="3">The sequence shown here is derived from an EMBL/GenBank/DDBJ whole genome shotgun (WGS) entry which is preliminary data.</text>
</comment>
<feature type="compositionally biased region" description="Basic and acidic residues" evidence="2">
    <location>
        <begin position="142"/>
        <end position="151"/>
    </location>
</feature>
<evidence type="ECO:0000256" key="1">
    <source>
        <dbReference type="ARBA" id="ARBA00022596"/>
    </source>
</evidence>
<sequence length="166" mass="19147">MLIVQVNLDDMNPEWCSYISDRLFEVGASDVFWIPILMKKGRPGVMLNVLVHESRLEEIERIVFMETTTFGLRYVRTVCHRLGRRFETVETPWGSVRVKIGEFRGETVEFAPEYADCEAAARRGGVPLKRVFAEARKRWMERAEARRRQDSPETGAGTEPDPGQKK</sequence>
<dbReference type="Gene3D" id="3.30.70.1380">
    <property type="entry name" value="Transcriptional regulatory protein pf0864 domain like"/>
    <property type="match status" value="1"/>
</dbReference>
<keyword evidence="1" id="KW-0533">Nickel</keyword>
<gene>
    <name evidence="3" type="ORF">BLM47_01815</name>
</gene>
<dbReference type="Gene3D" id="3.10.20.300">
    <property type="entry name" value="mk0293 like domain"/>
    <property type="match status" value="1"/>
</dbReference>
<dbReference type="Proteomes" id="UP000243688">
    <property type="component" value="Unassembled WGS sequence"/>
</dbReference>
<evidence type="ECO:0000313" key="3">
    <source>
        <dbReference type="EMBL" id="PDO11550.1"/>
    </source>
</evidence>
<reference evidence="3 4" key="1">
    <citation type="submission" date="2016-12" db="EMBL/GenBank/DDBJ databases">
        <title>Candidatus Reconcilibacillus cellulovorans genome.</title>
        <authorList>
            <person name="Kolinko S."/>
            <person name="Wu Y.-W."/>
            <person name="Tachea F."/>
            <person name="Denzel E."/>
            <person name="Hiras J."/>
            <person name="Baecker N."/>
            <person name="Chan L.J."/>
            <person name="Eichorst S.A."/>
            <person name="Frey D."/>
            <person name="Adams P.D."/>
            <person name="Pray T."/>
            <person name="Tanjore D."/>
            <person name="Petzold C.J."/>
            <person name="Gladden J.M."/>
            <person name="Simmons B.A."/>
            <person name="Singer S.W."/>
        </authorList>
    </citation>
    <scope>NUCLEOTIDE SEQUENCE [LARGE SCALE GENOMIC DNA]</scope>
    <source>
        <strain evidence="3">JTherm</strain>
    </source>
</reference>
<protein>
    <recommendedName>
        <fullName evidence="5">DUF111 domain-containing protein</fullName>
    </recommendedName>
</protein>
<evidence type="ECO:0008006" key="5">
    <source>
        <dbReference type="Google" id="ProtNLM"/>
    </source>
</evidence>
<evidence type="ECO:0000256" key="2">
    <source>
        <dbReference type="SAM" id="MobiDB-lite"/>
    </source>
</evidence>
<dbReference type="EMBL" id="MOXJ01000002">
    <property type="protein sequence ID" value="PDO11550.1"/>
    <property type="molecule type" value="Genomic_DNA"/>
</dbReference>
<evidence type="ECO:0000313" key="4">
    <source>
        <dbReference type="Proteomes" id="UP000243688"/>
    </source>
</evidence>
<dbReference type="InterPro" id="IPR002822">
    <property type="entry name" value="Ni_insertion"/>
</dbReference>
<dbReference type="AlphaFoldDB" id="A0A2A6E343"/>
<feature type="region of interest" description="Disordered" evidence="2">
    <location>
        <begin position="142"/>
        <end position="166"/>
    </location>
</feature>
<dbReference type="PANTHER" id="PTHR36566">
    <property type="entry name" value="NICKEL INSERTION PROTEIN-RELATED"/>
    <property type="match status" value="1"/>
</dbReference>
<proteinExistence type="predicted"/>